<dbReference type="OrthoDB" id="2968323at2759"/>
<name>A0A6A5K1I7_9PLEO</name>
<dbReference type="PANTHER" id="PTHR36091">
    <property type="entry name" value="ALTERED INHERITANCE OF MITOCHONDRIA PROTEIN 9, MITOCHONDRIAL"/>
    <property type="match status" value="1"/>
</dbReference>
<organism evidence="1 2">
    <name type="scientific">Decorospora gaudefroyi</name>
    <dbReference type="NCBI Taxonomy" id="184978"/>
    <lineage>
        <taxon>Eukaryota</taxon>
        <taxon>Fungi</taxon>
        <taxon>Dikarya</taxon>
        <taxon>Ascomycota</taxon>
        <taxon>Pezizomycotina</taxon>
        <taxon>Dothideomycetes</taxon>
        <taxon>Pleosporomycetidae</taxon>
        <taxon>Pleosporales</taxon>
        <taxon>Pleosporineae</taxon>
        <taxon>Pleosporaceae</taxon>
        <taxon>Decorospora</taxon>
    </lineage>
</organism>
<accession>A0A6A5K1I7</accession>
<gene>
    <name evidence="1" type="ORF">BDW02DRAFT_48085</name>
</gene>
<dbReference type="GO" id="GO:0005739">
    <property type="term" value="C:mitochondrion"/>
    <property type="evidence" value="ECO:0007669"/>
    <property type="project" value="TreeGrafter"/>
</dbReference>
<dbReference type="EMBL" id="ML975362">
    <property type="protein sequence ID" value="KAF1831505.1"/>
    <property type="molecule type" value="Genomic_DNA"/>
</dbReference>
<keyword evidence="2" id="KW-1185">Reference proteome</keyword>
<proteinExistence type="predicted"/>
<dbReference type="AlphaFoldDB" id="A0A6A5K1I7"/>
<evidence type="ECO:0000313" key="2">
    <source>
        <dbReference type="Proteomes" id="UP000800040"/>
    </source>
</evidence>
<dbReference type="Proteomes" id="UP000800040">
    <property type="component" value="Unassembled WGS sequence"/>
</dbReference>
<reference evidence="1" key="1">
    <citation type="submission" date="2020-01" db="EMBL/GenBank/DDBJ databases">
        <authorList>
            <consortium name="DOE Joint Genome Institute"/>
            <person name="Haridas S."/>
            <person name="Albert R."/>
            <person name="Binder M."/>
            <person name="Bloem J."/>
            <person name="Labutti K."/>
            <person name="Salamov A."/>
            <person name="Andreopoulos B."/>
            <person name="Baker S.E."/>
            <person name="Barry K."/>
            <person name="Bills G."/>
            <person name="Bluhm B.H."/>
            <person name="Cannon C."/>
            <person name="Castanera R."/>
            <person name="Culley D.E."/>
            <person name="Daum C."/>
            <person name="Ezra D."/>
            <person name="Gonzalez J.B."/>
            <person name="Henrissat B."/>
            <person name="Kuo A."/>
            <person name="Liang C."/>
            <person name="Lipzen A."/>
            <person name="Lutzoni F."/>
            <person name="Magnuson J."/>
            <person name="Mondo S."/>
            <person name="Nolan M."/>
            <person name="Ohm R."/>
            <person name="Pangilinan J."/>
            <person name="Park H.-J."/>
            <person name="Ramirez L."/>
            <person name="Alfaro M."/>
            <person name="Sun H."/>
            <person name="Tritt A."/>
            <person name="Yoshinaga Y."/>
            <person name="Zwiers L.-H."/>
            <person name="Turgeon B.G."/>
            <person name="Goodwin S.B."/>
            <person name="Spatafora J.W."/>
            <person name="Crous P.W."/>
            <person name="Grigoriev I.V."/>
        </authorList>
    </citation>
    <scope>NUCLEOTIDE SEQUENCE</scope>
    <source>
        <strain evidence="1">P77</strain>
    </source>
</reference>
<dbReference type="InterPro" id="IPR051035">
    <property type="entry name" value="Mito_inheritance_9"/>
</dbReference>
<evidence type="ECO:0000313" key="1">
    <source>
        <dbReference type="EMBL" id="KAF1831505.1"/>
    </source>
</evidence>
<sequence>MRWSFSINSRLWTHTIAIERKFLSRAFTRYGNLYFAKDAFPGCEKAEVIGEVSHSLKKELQNRFVIGPVVDRDFWHRERACMSIDRGPCELYRLQPTKHSYTNVTLWGFIRKSPQEHLKAIG</sequence>
<protein>
    <submittedName>
        <fullName evidence="1">Uncharacterized protein</fullName>
    </submittedName>
</protein>
<dbReference type="PANTHER" id="PTHR36091:SF1">
    <property type="entry name" value="ALTERED INHERITANCE OF MITOCHONDRIA PROTEIN 9, MITOCHONDRIAL"/>
    <property type="match status" value="1"/>
</dbReference>